<accession>A0A520S1H3</accession>
<dbReference type="InterPro" id="IPR012577">
    <property type="entry name" value="NIPSNAP"/>
</dbReference>
<dbReference type="AlphaFoldDB" id="A0A520S1H3"/>
<name>A0A520S1H3_9GAMM</name>
<sequence>MNKILLAAVFTLSFASSALGQQNMEPCGPAAHLSEAYSGNVAADSRCFELRMYTAEPAVNGAGGIDNLHQRFREEEVAIFEKHGADVVAVWQRLDNANTLVWMLAYRDRAHRQEVWTAFAADPAWHALREKYAVPLSAEAYMMSATDYSKLK</sequence>
<keyword evidence="1" id="KW-0732">Signal</keyword>
<dbReference type="InterPro" id="IPR011008">
    <property type="entry name" value="Dimeric_a/b-barrel"/>
</dbReference>
<reference evidence="3 4" key="1">
    <citation type="submission" date="2019-02" db="EMBL/GenBank/DDBJ databases">
        <title>Prokaryotic population dynamics and viral predation in marine succession experiment using metagenomics: the confinement effect.</title>
        <authorList>
            <person name="Haro-Moreno J.M."/>
            <person name="Rodriguez-Valera F."/>
            <person name="Lopez-Perez M."/>
        </authorList>
    </citation>
    <scope>NUCLEOTIDE SEQUENCE [LARGE SCALE GENOMIC DNA]</scope>
    <source>
        <strain evidence="3">MED-G158</strain>
    </source>
</reference>
<protein>
    <recommendedName>
        <fullName evidence="2">NIPSNAP domain-containing protein</fullName>
    </recommendedName>
</protein>
<dbReference type="Proteomes" id="UP000320404">
    <property type="component" value="Unassembled WGS sequence"/>
</dbReference>
<comment type="caution">
    <text evidence="3">The sequence shown here is derived from an EMBL/GenBank/DDBJ whole genome shotgun (WGS) entry which is preliminary data.</text>
</comment>
<proteinExistence type="predicted"/>
<evidence type="ECO:0000313" key="4">
    <source>
        <dbReference type="Proteomes" id="UP000320404"/>
    </source>
</evidence>
<gene>
    <name evidence="3" type="ORF">EVA69_03165</name>
</gene>
<evidence type="ECO:0000313" key="3">
    <source>
        <dbReference type="EMBL" id="RZO76304.1"/>
    </source>
</evidence>
<feature type="chain" id="PRO_5021849410" description="NIPSNAP domain-containing protein" evidence="1">
    <location>
        <begin position="21"/>
        <end position="152"/>
    </location>
</feature>
<feature type="domain" description="NIPSNAP" evidence="2">
    <location>
        <begin position="49"/>
        <end position="131"/>
    </location>
</feature>
<evidence type="ECO:0000256" key="1">
    <source>
        <dbReference type="SAM" id="SignalP"/>
    </source>
</evidence>
<dbReference type="SUPFAM" id="SSF54909">
    <property type="entry name" value="Dimeric alpha+beta barrel"/>
    <property type="match status" value="1"/>
</dbReference>
<feature type="signal peptide" evidence="1">
    <location>
        <begin position="1"/>
        <end position="20"/>
    </location>
</feature>
<evidence type="ECO:0000259" key="2">
    <source>
        <dbReference type="Pfam" id="PF07978"/>
    </source>
</evidence>
<organism evidence="3 4">
    <name type="scientific">OM182 bacterium</name>
    <dbReference type="NCBI Taxonomy" id="2510334"/>
    <lineage>
        <taxon>Bacteria</taxon>
        <taxon>Pseudomonadati</taxon>
        <taxon>Pseudomonadota</taxon>
        <taxon>Gammaproteobacteria</taxon>
        <taxon>OMG group</taxon>
        <taxon>OM182 clade</taxon>
    </lineage>
</organism>
<dbReference type="EMBL" id="SHAH01000034">
    <property type="protein sequence ID" value="RZO76304.1"/>
    <property type="molecule type" value="Genomic_DNA"/>
</dbReference>
<dbReference type="Gene3D" id="3.30.70.100">
    <property type="match status" value="1"/>
</dbReference>
<dbReference type="Pfam" id="PF07978">
    <property type="entry name" value="NIPSNAP"/>
    <property type="match status" value="1"/>
</dbReference>